<feature type="region of interest" description="Disordered" evidence="1">
    <location>
        <begin position="1"/>
        <end position="52"/>
    </location>
</feature>
<dbReference type="GO" id="GO:0019068">
    <property type="term" value="P:virion assembly"/>
    <property type="evidence" value="ECO:0007669"/>
    <property type="project" value="InterPro"/>
</dbReference>
<dbReference type="AlphaFoldDB" id="A0A5F8H8V4"/>
<name>A0A5F8H8V4_MONDO</name>
<dbReference type="GeneTree" id="ENSGT01010000222989"/>
<evidence type="ECO:0000259" key="2">
    <source>
        <dbReference type="Pfam" id="PF02093"/>
    </source>
</evidence>
<keyword evidence="4" id="KW-1185">Reference proteome</keyword>
<accession>A0A5F8H8V4</accession>
<feature type="compositionally biased region" description="Basic and acidic residues" evidence="1">
    <location>
        <begin position="13"/>
        <end position="26"/>
    </location>
</feature>
<dbReference type="SUPFAM" id="SSF47943">
    <property type="entry name" value="Retrovirus capsid protein, N-terminal core domain"/>
    <property type="match status" value="1"/>
</dbReference>
<dbReference type="Proteomes" id="UP000002280">
    <property type="component" value="Chromosome 4"/>
</dbReference>
<reference evidence="3 4" key="1">
    <citation type="journal article" date="2007" name="Nature">
        <title>Genome of the marsupial Monodelphis domestica reveals innovation in non-coding sequences.</title>
        <authorList>
            <person name="Mikkelsen T.S."/>
            <person name="Wakefield M.J."/>
            <person name="Aken B."/>
            <person name="Amemiya C.T."/>
            <person name="Chang J.L."/>
            <person name="Duke S."/>
            <person name="Garber M."/>
            <person name="Gentles A.J."/>
            <person name="Goodstadt L."/>
            <person name="Heger A."/>
            <person name="Jurka J."/>
            <person name="Kamal M."/>
            <person name="Mauceli E."/>
            <person name="Searle S.M."/>
            <person name="Sharpe T."/>
            <person name="Baker M.L."/>
            <person name="Batzer M.A."/>
            <person name="Benos P.V."/>
            <person name="Belov K."/>
            <person name="Clamp M."/>
            <person name="Cook A."/>
            <person name="Cuff J."/>
            <person name="Das R."/>
            <person name="Davidow L."/>
            <person name="Deakin J.E."/>
            <person name="Fazzari M.J."/>
            <person name="Glass J.L."/>
            <person name="Grabherr M."/>
            <person name="Greally J.M."/>
            <person name="Gu W."/>
            <person name="Hore T.A."/>
            <person name="Huttley G.A."/>
            <person name="Kleber M."/>
            <person name="Jirtle R.L."/>
            <person name="Koina E."/>
            <person name="Lee J.T."/>
            <person name="Mahony S."/>
            <person name="Marra M.A."/>
            <person name="Miller R.D."/>
            <person name="Nicholls R.D."/>
            <person name="Oda M."/>
            <person name="Papenfuss A.T."/>
            <person name="Parra Z.E."/>
            <person name="Pollock D.D."/>
            <person name="Ray D.A."/>
            <person name="Schein J.E."/>
            <person name="Speed T.P."/>
            <person name="Thompson K."/>
            <person name="VandeBerg J.L."/>
            <person name="Wade C.M."/>
            <person name="Walker J.A."/>
            <person name="Waters P.D."/>
            <person name="Webber C."/>
            <person name="Weidman J.R."/>
            <person name="Xie X."/>
            <person name="Zody M.C."/>
            <person name="Baldwin J."/>
            <person name="Abdouelleil A."/>
            <person name="Abdulkadir J."/>
            <person name="Abebe A."/>
            <person name="Abera B."/>
            <person name="Abreu J."/>
            <person name="Acer S.C."/>
            <person name="Aftuck L."/>
            <person name="Alexander A."/>
            <person name="An P."/>
            <person name="Anderson E."/>
            <person name="Anderson S."/>
            <person name="Arachi H."/>
            <person name="Azer M."/>
            <person name="Bachantsang P."/>
            <person name="Barry A."/>
            <person name="Bayul T."/>
            <person name="Berlin A."/>
            <person name="Bessette D."/>
            <person name="Bloom T."/>
            <person name="Bloom T."/>
            <person name="Boguslavskiy L."/>
            <person name="Bonnet C."/>
            <person name="Boukhgalter B."/>
            <person name="Bourzgui I."/>
            <person name="Brown A."/>
            <person name="Cahill P."/>
            <person name="Channer S."/>
            <person name="Cheshatsang Y."/>
            <person name="Chuda L."/>
            <person name="Citroen M."/>
            <person name="Collymore A."/>
            <person name="Cooke P."/>
            <person name="Costello M."/>
            <person name="D'Aco K."/>
            <person name="Daza R."/>
            <person name="De Haan G."/>
            <person name="DeGray S."/>
            <person name="DeMaso C."/>
            <person name="Dhargay N."/>
            <person name="Dooley K."/>
            <person name="Dooley E."/>
            <person name="Doricent M."/>
            <person name="Dorje P."/>
            <person name="Dorjee K."/>
            <person name="Dupes A."/>
            <person name="Elong R."/>
            <person name="Falk J."/>
            <person name="Farina A."/>
            <person name="Faro S."/>
            <person name="Ferguson D."/>
            <person name="Fisher S."/>
            <person name="Foley C.D."/>
            <person name="Franke A."/>
            <person name="Friedrich D."/>
            <person name="Gadbois L."/>
            <person name="Gearin G."/>
            <person name="Gearin C.R."/>
            <person name="Giannoukos G."/>
            <person name="Goode T."/>
            <person name="Graham J."/>
            <person name="Grandbois E."/>
            <person name="Grewal S."/>
            <person name="Gyaltsen K."/>
            <person name="Hafez N."/>
            <person name="Hagos B."/>
            <person name="Hall J."/>
            <person name="Henson C."/>
            <person name="Hollinger A."/>
            <person name="Honan T."/>
            <person name="Huard M.D."/>
            <person name="Hughes L."/>
            <person name="Hurhula B."/>
            <person name="Husby M.E."/>
            <person name="Kamat A."/>
            <person name="Kanga B."/>
            <person name="Kashin S."/>
            <person name="Khazanovich D."/>
            <person name="Kisner P."/>
            <person name="Lance K."/>
            <person name="Lara M."/>
            <person name="Lee W."/>
            <person name="Lennon N."/>
            <person name="Letendre F."/>
            <person name="LeVine R."/>
            <person name="Lipovsky A."/>
            <person name="Liu X."/>
            <person name="Liu J."/>
            <person name="Liu S."/>
            <person name="Lokyitsang T."/>
            <person name="Lokyitsang Y."/>
            <person name="Lubonja R."/>
            <person name="Lui A."/>
            <person name="MacDonald P."/>
            <person name="Magnisalis V."/>
            <person name="Maru K."/>
            <person name="Matthews C."/>
            <person name="McCusker W."/>
            <person name="McDonough S."/>
            <person name="Mehta T."/>
            <person name="Meldrim J."/>
            <person name="Meneus L."/>
            <person name="Mihai O."/>
            <person name="Mihalev A."/>
            <person name="Mihova T."/>
            <person name="Mittelman R."/>
            <person name="Mlenga V."/>
            <person name="Montmayeur A."/>
            <person name="Mulrain L."/>
            <person name="Navidi A."/>
            <person name="Naylor J."/>
            <person name="Negash T."/>
            <person name="Nguyen T."/>
            <person name="Nguyen N."/>
            <person name="Nicol R."/>
            <person name="Norbu C."/>
            <person name="Norbu N."/>
            <person name="Novod N."/>
            <person name="O'Neill B."/>
            <person name="Osman S."/>
            <person name="Markiewicz E."/>
            <person name="Oyono O.L."/>
            <person name="Patti C."/>
            <person name="Phunkhang P."/>
            <person name="Pierre F."/>
            <person name="Priest M."/>
            <person name="Raghuraman S."/>
            <person name="Rege F."/>
            <person name="Reyes R."/>
            <person name="Rise C."/>
            <person name="Rogov P."/>
            <person name="Ross K."/>
            <person name="Ryan E."/>
            <person name="Settipalli S."/>
            <person name="Shea T."/>
            <person name="Sherpa N."/>
            <person name="Shi L."/>
            <person name="Shih D."/>
            <person name="Sparrow T."/>
            <person name="Spaulding J."/>
            <person name="Stalker J."/>
            <person name="Stange-Thomann N."/>
            <person name="Stavropoulos S."/>
            <person name="Stone C."/>
            <person name="Strader C."/>
            <person name="Tesfaye S."/>
            <person name="Thomson T."/>
            <person name="Thoulutsang Y."/>
            <person name="Thoulutsang D."/>
            <person name="Topham K."/>
            <person name="Topping I."/>
            <person name="Tsamla T."/>
            <person name="Vassiliev H."/>
            <person name="Vo A."/>
            <person name="Wangchuk T."/>
            <person name="Wangdi T."/>
            <person name="Weiand M."/>
            <person name="Wilkinson J."/>
            <person name="Wilson A."/>
            <person name="Yadav S."/>
            <person name="Young G."/>
            <person name="Yu Q."/>
            <person name="Zembek L."/>
            <person name="Zhong D."/>
            <person name="Zimmer A."/>
            <person name="Zwirko Z."/>
            <person name="Jaffe D.B."/>
            <person name="Alvarez P."/>
            <person name="Brockman W."/>
            <person name="Butler J."/>
            <person name="Chin C."/>
            <person name="Gnerre S."/>
            <person name="MacCallum I."/>
            <person name="Graves J.A."/>
            <person name="Ponting C.P."/>
            <person name="Breen M."/>
            <person name="Samollow P.B."/>
            <person name="Lander E.S."/>
            <person name="Lindblad-Toh K."/>
        </authorList>
    </citation>
    <scope>NUCLEOTIDE SEQUENCE [LARGE SCALE GENOMIC DNA]</scope>
</reference>
<dbReference type="Bgee" id="ENSMODG00000045413">
    <property type="expression patterns" value="Expressed in testis and 1 other cell type or tissue"/>
</dbReference>
<sequence>METVHVLVASLDNKTKSRGRPEKPNLEKPLLTPVLPPPEEPLPDPPLPPPPYNPQLYPPLPLDGNEAAAMQGANLPSPSSAHRIRDRVPSMQLLPPIPVEAPSSTTILPVHTVRPMVEGGPLVFQYWPFTSSNLYNWKHQNSPFSEQPQKLIDLVKSIFITHSPTWDDCQQLLHRLFTSEEHDRIITEGKKLVLGDDGRPTTDPACLAVAFSTERPDWNFATDQGREHLQSYCQTLLAGLQAAAHKPTNLARIDSVRQGPDEIPATFLEWLQEAFRIYSPVDPTAPNSQTAVLLAFVSKSIPDIHRKLQRADAFMAQSLTELLKVAEKVFNSHKTPEERADRLRQEDIARQEQRQKEVKE</sequence>
<dbReference type="PANTHER" id="PTHR33166">
    <property type="entry name" value="GAG_P30 DOMAIN-CONTAINING PROTEIN"/>
    <property type="match status" value="1"/>
</dbReference>
<proteinExistence type="predicted"/>
<reference evidence="3" key="3">
    <citation type="submission" date="2025-09" db="UniProtKB">
        <authorList>
            <consortium name="Ensembl"/>
        </authorList>
    </citation>
    <scope>IDENTIFICATION</scope>
</reference>
<dbReference type="InterPro" id="IPR003036">
    <property type="entry name" value="Gag_P30"/>
</dbReference>
<evidence type="ECO:0000313" key="4">
    <source>
        <dbReference type="Proteomes" id="UP000002280"/>
    </source>
</evidence>
<protein>
    <submittedName>
        <fullName evidence="3">YLP motif-containing protein 1-like</fullName>
    </submittedName>
</protein>
<organism evidence="3 4">
    <name type="scientific">Monodelphis domestica</name>
    <name type="common">Gray short-tailed opossum</name>
    <dbReference type="NCBI Taxonomy" id="13616"/>
    <lineage>
        <taxon>Eukaryota</taxon>
        <taxon>Metazoa</taxon>
        <taxon>Chordata</taxon>
        <taxon>Craniata</taxon>
        <taxon>Vertebrata</taxon>
        <taxon>Euteleostomi</taxon>
        <taxon>Mammalia</taxon>
        <taxon>Metatheria</taxon>
        <taxon>Didelphimorphia</taxon>
        <taxon>Didelphidae</taxon>
        <taxon>Monodelphis</taxon>
    </lineage>
</organism>
<reference evidence="3" key="2">
    <citation type="submission" date="2025-08" db="UniProtKB">
        <authorList>
            <consortium name="Ensembl"/>
        </authorList>
    </citation>
    <scope>IDENTIFICATION</scope>
</reference>
<dbReference type="KEGG" id="mdo:107649061"/>
<dbReference type="Gene3D" id="1.10.375.10">
    <property type="entry name" value="Human Immunodeficiency Virus Type 1 Capsid Protein"/>
    <property type="match status" value="1"/>
</dbReference>
<feature type="domain" description="Core shell protein Gag P30" evidence="2">
    <location>
        <begin position="132"/>
        <end position="331"/>
    </location>
</feature>
<dbReference type="Pfam" id="PF02093">
    <property type="entry name" value="Gag_p30"/>
    <property type="match status" value="1"/>
</dbReference>
<dbReference type="InParanoid" id="A0A5F8H8V4"/>
<evidence type="ECO:0000256" key="1">
    <source>
        <dbReference type="SAM" id="MobiDB-lite"/>
    </source>
</evidence>
<dbReference type="InterPro" id="IPR050462">
    <property type="entry name" value="Retroviral_Gag-Pol_poly"/>
</dbReference>
<dbReference type="OMA" id="PATFLEW"/>
<dbReference type="STRING" id="13616.ENSMODP00000056252"/>
<dbReference type="Ensembl" id="ENSMODT00000073670.1">
    <property type="protein sequence ID" value="ENSMODP00000056252.1"/>
    <property type="gene ID" value="ENSMODG00000045413.1"/>
</dbReference>
<evidence type="ECO:0000313" key="3">
    <source>
        <dbReference type="Ensembl" id="ENSMODP00000056252.1"/>
    </source>
</evidence>
<feature type="region of interest" description="Disordered" evidence="1">
    <location>
        <begin position="334"/>
        <end position="360"/>
    </location>
</feature>
<feature type="compositionally biased region" description="Pro residues" evidence="1">
    <location>
        <begin position="34"/>
        <end position="52"/>
    </location>
</feature>
<dbReference type="InterPro" id="IPR008919">
    <property type="entry name" value="Retrov_capsid_N"/>
</dbReference>